<dbReference type="InterPro" id="IPR048913">
    <property type="entry name" value="BetaGal_gal-bd"/>
</dbReference>
<dbReference type="PANTHER" id="PTHR23421">
    <property type="entry name" value="BETA-GALACTOSIDASE RELATED"/>
    <property type="match status" value="1"/>
</dbReference>
<dbReference type="Gene3D" id="2.60.120.260">
    <property type="entry name" value="Galactose-binding domain-like"/>
    <property type="match status" value="2"/>
</dbReference>
<accession>A0A0U9HDL6</accession>
<dbReference type="AlphaFoldDB" id="A0A0U9HDL6"/>
<dbReference type="Pfam" id="PF21467">
    <property type="entry name" value="BetaGal_gal-bd"/>
    <property type="match status" value="1"/>
</dbReference>
<dbReference type="InterPro" id="IPR048912">
    <property type="entry name" value="BetaGal1-like_ABD1"/>
</dbReference>
<sequence length="577" mass="66988">MNDMLTVKDDQFMLNGQPFQILSGSIHYFRVPQEYWEDRLIKLKNCGFNTVETYIPWNFHEPKKGQFQFEGMADIEQFIATAESLGLYIILRPAPYICAEWEFGGLPAWLLKDRNMALRCADPNFLKHIEDYYDVLLPKLVPHLITNGGNVFALQIENEYGAYGNDKQYLERTREIYKEKGIDVLLFTSDGPDMIEDGSLPDVLTTLNFGSRVEDSYAMLDAYKPNSPKLCAEFWIGWFDSWGKEHHTRDPKDAAATLRAMLEKDGSVNFYMFHGGTNFAFYNGANQYETYDPTITSYDYDSLLTESGEITEKYREVQKVLKEFVTIPEPVEPPTIPILPEQKVQLDRSVSLFDTLTTIANHHKNVVPMSMEEMDQAYGYVLYRTTIDRKADMVMDTSMIRDRAFLYINGEYVQTVYRNDEKKEITLSFPEDINTLEIFVENMGRVNYGKHLRDRKGIIENLWIDNQYIFHWEMFSIELEEVVLDFSRATTERFPQFYEGTFELAETGDTFINMEGWKKGNVFINGVNLGRYWEIGPQKTLYLPAPFLNVGENTIQILELEGTKQQEVHFANKPDLG</sequence>
<name>A0A0U9HDL6_9BACI</name>
<feature type="active site" description="Nucleophile" evidence="4">
    <location>
        <position position="233"/>
    </location>
</feature>
<reference evidence="8 9" key="2">
    <citation type="journal article" date="2016" name="Genome Announc.">
        <title>Draft Genome Sequence of Oceanobacillus picturae Heshi-B3, Isolated from Fermented Rice Bran in a Traditional Japanese Seafood Dish.</title>
        <authorList>
            <person name="Akuzawa S."/>
            <person name="Nagaoka J."/>
            <person name="Kanekatsu M."/>
            <person name="Kanesaki Y."/>
            <person name="Suzuki T."/>
        </authorList>
    </citation>
    <scope>NUCLEOTIDE SEQUENCE [LARGE SCALE GENOMIC DNA]</scope>
    <source>
        <strain evidence="8 9">Heshi-B3</strain>
    </source>
</reference>
<dbReference type="Pfam" id="PF01301">
    <property type="entry name" value="Glyco_hydro_35"/>
    <property type="match status" value="1"/>
</dbReference>
<proteinExistence type="inferred from homology"/>
<feature type="active site" description="Proton donor" evidence="4">
    <location>
        <position position="159"/>
    </location>
</feature>
<evidence type="ECO:0000313" key="8">
    <source>
        <dbReference type="EMBL" id="GAQ19361.1"/>
    </source>
</evidence>
<dbReference type="GO" id="GO:0004565">
    <property type="term" value="F:beta-galactosidase activity"/>
    <property type="evidence" value="ECO:0007669"/>
    <property type="project" value="InterPro"/>
</dbReference>
<protein>
    <submittedName>
        <fullName evidence="8">Beta-galactosidase</fullName>
    </submittedName>
</protein>
<dbReference type="InterPro" id="IPR017853">
    <property type="entry name" value="GH"/>
</dbReference>
<dbReference type="FunFam" id="3.20.20.80:FF:000115">
    <property type="entry name" value="Beta-galactosidase"/>
    <property type="match status" value="1"/>
</dbReference>
<feature type="domain" description="Beta-galactosidase galactose-binding" evidence="7">
    <location>
        <begin position="495"/>
        <end position="553"/>
    </location>
</feature>
<comment type="similarity">
    <text evidence="1">Belongs to the glycosyl hydrolase 35 family.</text>
</comment>
<gene>
    <name evidence="8" type="ORF">OPHB3_3328</name>
</gene>
<dbReference type="SUPFAM" id="SSF51445">
    <property type="entry name" value="(Trans)glycosidases"/>
    <property type="match status" value="1"/>
</dbReference>
<dbReference type="InterPro" id="IPR008979">
    <property type="entry name" value="Galactose-bd-like_sf"/>
</dbReference>
<reference evidence="9" key="1">
    <citation type="submission" date="2015-07" db="EMBL/GenBank/DDBJ databases">
        <title>Draft Genome Sequence of Oceanobacillus picturae Heshi-B3 that Was Isolated from Fermented Rice Bran with Aging Salted Mackerel, Which Was Named Heshiko as Traditional Fermented Seafood in Japan.</title>
        <authorList>
            <person name="Akuzawa S."/>
            <person name="Nakagawa J."/>
            <person name="Kanekatsu T."/>
            <person name="Kanesaki Y."/>
            <person name="Suzuki T."/>
        </authorList>
    </citation>
    <scope>NUCLEOTIDE SEQUENCE [LARGE SCALE GENOMIC DNA]</scope>
    <source>
        <strain evidence="9">Heshi-B3</strain>
    </source>
</reference>
<evidence type="ECO:0000256" key="2">
    <source>
        <dbReference type="ARBA" id="ARBA00022801"/>
    </source>
</evidence>
<dbReference type="Gene3D" id="3.20.20.80">
    <property type="entry name" value="Glycosidases"/>
    <property type="match status" value="1"/>
</dbReference>
<dbReference type="InterPro" id="IPR001944">
    <property type="entry name" value="Glycoside_Hdrlase_35"/>
</dbReference>
<dbReference type="PIRSF" id="PIRSF006336">
    <property type="entry name" value="B-gal"/>
    <property type="match status" value="1"/>
</dbReference>
<dbReference type="Proteomes" id="UP000052946">
    <property type="component" value="Unassembled WGS sequence"/>
</dbReference>
<evidence type="ECO:0000256" key="1">
    <source>
        <dbReference type="ARBA" id="ARBA00009809"/>
    </source>
</evidence>
<dbReference type="GO" id="GO:0005975">
    <property type="term" value="P:carbohydrate metabolic process"/>
    <property type="evidence" value="ECO:0007669"/>
    <property type="project" value="InterPro"/>
</dbReference>
<keyword evidence="3" id="KW-0326">Glycosidase</keyword>
<organism evidence="8 9">
    <name type="scientific">Oceanobacillus picturae</name>
    <dbReference type="NCBI Taxonomy" id="171693"/>
    <lineage>
        <taxon>Bacteria</taxon>
        <taxon>Bacillati</taxon>
        <taxon>Bacillota</taxon>
        <taxon>Bacilli</taxon>
        <taxon>Bacillales</taxon>
        <taxon>Bacillaceae</taxon>
        <taxon>Oceanobacillus</taxon>
    </lineage>
</organism>
<dbReference type="EMBL" id="BBXV01000044">
    <property type="protein sequence ID" value="GAQ19361.1"/>
    <property type="molecule type" value="Genomic_DNA"/>
</dbReference>
<dbReference type="FunFam" id="2.60.120.260:FF:000049">
    <property type="entry name" value="Beta-galactosidase"/>
    <property type="match status" value="1"/>
</dbReference>
<keyword evidence="2" id="KW-0378">Hydrolase</keyword>
<comment type="caution">
    <text evidence="8">The sequence shown here is derived from an EMBL/GenBank/DDBJ whole genome shotgun (WGS) entry which is preliminary data.</text>
</comment>
<dbReference type="PRINTS" id="PR00742">
    <property type="entry name" value="GLHYDRLASE35"/>
</dbReference>
<feature type="domain" description="Glycoside hydrolase 35 catalytic" evidence="5">
    <location>
        <begin position="11"/>
        <end position="323"/>
    </location>
</feature>
<evidence type="ECO:0000259" key="7">
    <source>
        <dbReference type="Pfam" id="PF21467"/>
    </source>
</evidence>
<evidence type="ECO:0000256" key="4">
    <source>
        <dbReference type="PIRSR" id="PIRSR006336-1"/>
    </source>
</evidence>
<dbReference type="SUPFAM" id="SSF49785">
    <property type="entry name" value="Galactose-binding domain-like"/>
    <property type="match status" value="1"/>
</dbReference>
<evidence type="ECO:0000259" key="5">
    <source>
        <dbReference type="Pfam" id="PF01301"/>
    </source>
</evidence>
<dbReference type="Pfam" id="PF21317">
    <property type="entry name" value="BetaGal_ABD_1"/>
    <property type="match status" value="1"/>
</dbReference>
<evidence type="ECO:0000256" key="3">
    <source>
        <dbReference type="ARBA" id="ARBA00023295"/>
    </source>
</evidence>
<dbReference type="InterPro" id="IPR026283">
    <property type="entry name" value="B-gal_1-like"/>
</dbReference>
<evidence type="ECO:0000259" key="6">
    <source>
        <dbReference type="Pfam" id="PF21317"/>
    </source>
</evidence>
<dbReference type="InterPro" id="IPR031330">
    <property type="entry name" value="Gly_Hdrlase_35_cat"/>
</dbReference>
<evidence type="ECO:0000313" key="9">
    <source>
        <dbReference type="Proteomes" id="UP000052946"/>
    </source>
</evidence>
<feature type="domain" description="Beta-galactosidase 1-like first all-beta" evidence="6">
    <location>
        <begin position="368"/>
        <end position="477"/>
    </location>
</feature>